<keyword evidence="3 9" id="KW-0132">Cell division</keyword>
<dbReference type="GO" id="GO:0003677">
    <property type="term" value="F:DNA binding"/>
    <property type="evidence" value="ECO:0007669"/>
    <property type="project" value="UniProtKB-UniRule"/>
</dbReference>
<reference evidence="13" key="1">
    <citation type="submission" date="2016-05" db="EMBL/GenBank/DDBJ databases">
        <title>Polynucleobacter sp. QLW-P1FAT50C-4 genome.</title>
        <authorList>
            <person name="Hahn M.W."/>
        </authorList>
    </citation>
    <scope>NUCLEOTIDE SEQUENCE [LARGE SCALE GENOMIC DNA]</scope>
    <source>
        <strain evidence="13">QLW-P1FAT50C-4</strain>
    </source>
</reference>
<proteinExistence type="inferred from homology"/>
<dbReference type="GO" id="GO:0009037">
    <property type="term" value="F:tyrosine-based site-specific recombinase activity"/>
    <property type="evidence" value="ECO:0007669"/>
    <property type="project" value="UniProtKB-UniRule"/>
</dbReference>
<name>A0A191UHW6_9BURK</name>
<dbReference type="InterPro" id="IPR002104">
    <property type="entry name" value="Integrase_catalytic"/>
</dbReference>
<feature type="active site" description="O-(3'-phospho-DNA)-tyrosine intermediate" evidence="9">
    <location>
        <position position="309"/>
    </location>
</feature>
<evidence type="ECO:0000256" key="9">
    <source>
        <dbReference type="HAMAP-Rule" id="MF_01808"/>
    </source>
</evidence>
<dbReference type="EMBL" id="CP015922">
    <property type="protein sequence ID" value="ANJ00590.1"/>
    <property type="molecule type" value="Genomic_DNA"/>
</dbReference>
<dbReference type="InterPro" id="IPR013762">
    <property type="entry name" value="Integrase-like_cat_sf"/>
</dbReference>
<evidence type="ECO:0000313" key="12">
    <source>
        <dbReference type="EMBL" id="ANJ00590.1"/>
    </source>
</evidence>
<evidence type="ECO:0000256" key="2">
    <source>
        <dbReference type="ARBA" id="ARBA00022490"/>
    </source>
</evidence>
<dbReference type="SUPFAM" id="SSF47823">
    <property type="entry name" value="lambda integrase-like, N-terminal domain"/>
    <property type="match status" value="1"/>
</dbReference>
<feature type="active site" evidence="9">
    <location>
        <position position="169"/>
    </location>
</feature>
<organism evidence="12 13">
    <name type="scientific">Polynucleobacter wuianus</name>
    <dbReference type="NCBI Taxonomy" id="1743168"/>
    <lineage>
        <taxon>Bacteria</taxon>
        <taxon>Pseudomonadati</taxon>
        <taxon>Pseudomonadota</taxon>
        <taxon>Betaproteobacteria</taxon>
        <taxon>Burkholderiales</taxon>
        <taxon>Burkholderiaceae</taxon>
        <taxon>Polynucleobacter</taxon>
    </lineage>
</organism>
<keyword evidence="6 9" id="KW-0238">DNA-binding</keyword>
<gene>
    <name evidence="9" type="primary">xerC</name>
    <name evidence="12" type="ORF">A8O14_11190</name>
</gene>
<dbReference type="AlphaFoldDB" id="A0A191UHW6"/>
<dbReference type="Pfam" id="PF02899">
    <property type="entry name" value="Phage_int_SAM_1"/>
    <property type="match status" value="1"/>
</dbReference>
<feature type="active site" evidence="9">
    <location>
        <position position="274"/>
    </location>
</feature>
<dbReference type="GO" id="GO:0051301">
    <property type="term" value="P:cell division"/>
    <property type="evidence" value="ECO:0007669"/>
    <property type="project" value="UniProtKB-KW"/>
</dbReference>
<sequence length="333" mass="37048">MKLKSTELHPLMQEYLHELHVLRQLSGHTLKAYGLDLSDLQNFALEDSVDLLKVSNAHVRRWAGRLHSKEKSSKSIARALSAWRGWYDWLTEKDARRDARAGKVTSNLVANPVDDVKAPKRLKSLPKALSVEQALTLVNQAVKEAEEQKDLETVRDAAIIDLLYSSGLRLSELLGIDVMQSKDRHQESAGWLDWDAAEVTVLGKGGKRRSVPVGGPAMKSLLAWRELRDASSYAEESIALFLSATGKRLSPRTVQARLRSLAIRAGLPTHVHPHMMRHSFASHVLQSSQDLRAVQEMLGHASIASTQIYTSLDFQHLAQAYDKAHPRAKAGKG</sequence>
<dbReference type="GO" id="GO:0006313">
    <property type="term" value="P:DNA transposition"/>
    <property type="evidence" value="ECO:0007669"/>
    <property type="project" value="UniProtKB-UniRule"/>
</dbReference>
<keyword evidence="13" id="KW-1185">Reference proteome</keyword>
<evidence type="ECO:0000256" key="5">
    <source>
        <dbReference type="ARBA" id="ARBA00022908"/>
    </source>
</evidence>
<protein>
    <recommendedName>
        <fullName evidence="9">Tyrosine recombinase XerC</fullName>
    </recommendedName>
</protein>
<feature type="active site" evidence="9">
    <location>
        <position position="277"/>
    </location>
</feature>
<dbReference type="InterPro" id="IPR004107">
    <property type="entry name" value="Integrase_SAM-like_N"/>
</dbReference>
<dbReference type="InterPro" id="IPR011010">
    <property type="entry name" value="DNA_brk_join_enz"/>
</dbReference>
<evidence type="ECO:0000256" key="3">
    <source>
        <dbReference type="ARBA" id="ARBA00022618"/>
    </source>
</evidence>
<dbReference type="Gene3D" id="1.10.443.10">
    <property type="entry name" value="Intergrase catalytic core"/>
    <property type="match status" value="1"/>
</dbReference>
<dbReference type="RefSeq" id="WP_068949584.1">
    <property type="nucleotide sequence ID" value="NZ_CP015922.1"/>
</dbReference>
<comment type="similarity">
    <text evidence="9">Belongs to the 'phage' integrase family. XerC subfamily.</text>
</comment>
<dbReference type="Proteomes" id="UP000078463">
    <property type="component" value="Chromosome"/>
</dbReference>
<keyword evidence="8 9" id="KW-0131">Cell cycle</keyword>
<accession>A0A191UHW6</accession>
<comment type="function">
    <text evidence="9">Site-specific tyrosine recombinase, which acts by catalyzing the cutting and rejoining of the recombining DNA molecules. The XerC-XerD complex is essential to convert dimers of the bacterial chromosome into monomers to permit their segregation at cell division. It also contributes to the segregational stability of plasmids.</text>
</comment>
<evidence type="ECO:0000256" key="1">
    <source>
        <dbReference type="ARBA" id="ARBA00004496"/>
    </source>
</evidence>
<comment type="subcellular location">
    <subcellularLocation>
        <location evidence="1 9">Cytoplasm</location>
    </subcellularLocation>
</comment>
<dbReference type="InterPro" id="IPR044068">
    <property type="entry name" value="CB"/>
</dbReference>
<keyword evidence="4 9" id="KW-0159">Chromosome partition</keyword>
<evidence type="ECO:0000256" key="7">
    <source>
        <dbReference type="ARBA" id="ARBA00023172"/>
    </source>
</evidence>
<comment type="subunit">
    <text evidence="9">Forms a cyclic heterotetrameric complex composed of two molecules of XerC and two molecules of XerD.</text>
</comment>
<dbReference type="InterPro" id="IPR050090">
    <property type="entry name" value="Tyrosine_recombinase_XerCD"/>
</dbReference>
<feature type="active site" evidence="9">
    <location>
        <position position="204"/>
    </location>
</feature>
<feature type="domain" description="Tyr recombinase" evidence="10">
    <location>
        <begin position="124"/>
        <end position="322"/>
    </location>
</feature>
<dbReference type="HAMAP" id="MF_01808">
    <property type="entry name" value="Recomb_XerC_XerD"/>
    <property type="match status" value="1"/>
</dbReference>
<evidence type="ECO:0000256" key="8">
    <source>
        <dbReference type="ARBA" id="ARBA00023306"/>
    </source>
</evidence>
<dbReference type="PROSITE" id="PS51898">
    <property type="entry name" value="TYR_RECOMBINASE"/>
    <property type="match status" value="1"/>
</dbReference>
<feature type="domain" description="Core-binding (CB)" evidence="11">
    <location>
        <begin position="6"/>
        <end position="91"/>
    </location>
</feature>
<evidence type="ECO:0000259" key="10">
    <source>
        <dbReference type="PROSITE" id="PS51898"/>
    </source>
</evidence>
<dbReference type="PROSITE" id="PS51900">
    <property type="entry name" value="CB"/>
    <property type="match status" value="1"/>
</dbReference>
<dbReference type="InterPro" id="IPR010998">
    <property type="entry name" value="Integrase_recombinase_N"/>
</dbReference>
<keyword evidence="2 9" id="KW-0963">Cytoplasm</keyword>
<keyword evidence="5 9" id="KW-0229">DNA integration</keyword>
<feature type="active site" evidence="9">
    <location>
        <position position="300"/>
    </location>
</feature>
<evidence type="ECO:0000256" key="6">
    <source>
        <dbReference type="ARBA" id="ARBA00023125"/>
    </source>
</evidence>
<dbReference type="GO" id="GO:0005737">
    <property type="term" value="C:cytoplasm"/>
    <property type="evidence" value="ECO:0007669"/>
    <property type="project" value="UniProtKB-SubCell"/>
</dbReference>
<dbReference type="Pfam" id="PF00589">
    <property type="entry name" value="Phage_integrase"/>
    <property type="match status" value="1"/>
</dbReference>
<dbReference type="STRING" id="1743168.A8O14_11190"/>
<evidence type="ECO:0000259" key="11">
    <source>
        <dbReference type="PROSITE" id="PS51900"/>
    </source>
</evidence>
<dbReference type="PANTHER" id="PTHR30349:SF81">
    <property type="entry name" value="TYROSINE RECOMBINASE XERC"/>
    <property type="match status" value="1"/>
</dbReference>
<dbReference type="InterPro" id="IPR023009">
    <property type="entry name" value="Tyrosine_recombinase_XerC/XerD"/>
</dbReference>
<evidence type="ECO:0000313" key="13">
    <source>
        <dbReference type="Proteomes" id="UP000078463"/>
    </source>
</evidence>
<evidence type="ECO:0000256" key="4">
    <source>
        <dbReference type="ARBA" id="ARBA00022829"/>
    </source>
</evidence>
<keyword evidence="7 9" id="KW-0233">DNA recombination</keyword>
<dbReference type="SUPFAM" id="SSF56349">
    <property type="entry name" value="DNA breaking-rejoining enzymes"/>
    <property type="match status" value="1"/>
</dbReference>
<dbReference type="KEGG" id="pwu:A8O14_11190"/>
<dbReference type="Gene3D" id="1.10.150.130">
    <property type="match status" value="1"/>
</dbReference>
<dbReference type="GO" id="GO:0007059">
    <property type="term" value="P:chromosome segregation"/>
    <property type="evidence" value="ECO:0007669"/>
    <property type="project" value="UniProtKB-UniRule"/>
</dbReference>
<dbReference type="OrthoDB" id="9801717at2"/>
<dbReference type="PANTHER" id="PTHR30349">
    <property type="entry name" value="PHAGE INTEGRASE-RELATED"/>
    <property type="match status" value="1"/>
</dbReference>